<feature type="transmembrane region" description="Helical" evidence="13">
    <location>
        <begin position="6"/>
        <end position="23"/>
    </location>
</feature>
<proteinExistence type="inferred from homology"/>
<feature type="transmembrane region" description="Helical" evidence="13">
    <location>
        <begin position="32"/>
        <end position="49"/>
    </location>
</feature>
<dbReference type="PROSITE" id="PS50835">
    <property type="entry name" value="IG_LIKE"/>
    <property type="match status" value="3"/>
</dbReference>
<keyword evidence="16" id="KW-1185">Reference proteome</keyword>
<dbReference type="InterPro" id="IPR013783">
    <property type="entry name" value="Ig-like_fold"/>
</dbReference>
<dbReference type="InterPro" id="IPR003598">
    <property type="entry name" value="Ig_sub2"/>
</dbReference>
<keyword evidence="8" id="KW-1015">Disulfide bond</keyword>
<dbReference type="SUPFAM" id="SSF48726">
    <property type="entry name" value="Immunoglobulin"/>
    <property type="match status" value="3"/>
</dbReference>
<dbReference type="InterPro" id="IPR013098">
    <property type="entry name" value="Ig_I-set"/>
</dbReference>
<dbReference type="Gene3D" id="2.60.40.10">
    <property type="entry name" value="Immunoglobulins"/>
    <property type="match status" value="3"/>
</dbReference>
<keyword evidence="11" id="KW-0393">Immunoglobulin domain</keyword>
<organism evidence="15 16">
    <name type="scientific">Coilia grayii</name>
    <name type="common">Gray's grenadier anchovy</name>
    <dbReference type="NCBI Taxonomy" id="363190"/>
    <lineage>
        <taxon>Eukaryota</taxon>
        <taxon>Metazoa</taxon>
        <taxon>Chordata</taxon>
        <taxon>Craniata</taxon>
        <taxon>Vertebrata</taxon>
        <taxon>Euteleostomi</taxon>
        <taxon>Actinopterygii</taxon>
        <taxon>Neopterygii</taxon>
        <taxon>Teleostei</taxon>
        <taxon>Clupei</taxon>
        <taxon>Clupeiformes</taxon>
        <taxon>Clupeoidei</taxon>
        <taxon>Engraulidae</taxon>
        <taxon>Coilinae</taxon>
        <taxon>Coilia</taxon>
    </lineage>
</organism>
<dbReference type="Pfam" id="PF07679">
    <property type="entry name" value="I-set"/>
    <property type="match status" value="2"/>
</dbReference>
<evidence type="ECO:0000256" key="6">
    <source>
        <dbReference type="ARBA" id="ARBA00022889"/>
    </source>
</evidence>
<dbReference type="Proteomes" id="UP001591681">
    <property type="component" value="Unassembled WGS sequence"/>
</dbReference>
<dbReference type="PANTHER" id="PTHR44170:SF18">
    <property type="entry name" value="CONTACTIN 3B-RELATED"/>
    <property type="match status" value="1"/>
</dbReference>
<evidence type="ECO:0000256" key="13">
    <source>
        <dbReference type="SAM" id="Phobius"/>
    </source>
</evidence>
<evidence type="ECO:0000256" key="7">
    <source>
        <dbReference type="ARBA" id="ARBA00023136"/>
    </source>
</evidence>
<keyword evidence="3" id="KW-1003">Cell membrane</keyword>
<comment type="subcellular location">
    <subcellularLocation>
        <location evidence="1">Cell membrane</location>
    </subcellularLocation>
</comment>
<protein>
    <recommendedName>
        <fullName evidence="14">Ig-like domain-containing protein</fullName>
    </recommendedName>
</protein>
<evidence type="ECO:0000256" key="10">
    <source>
        <dbReference type="ARBA" id="ARBA00023288"/>
    </source>
</evidence>
<evidence type="ECO:0000256" key="2">
    <source>
        <dbReference type="ARBA" id="ARBA00009812"/>
    </source>
</evidence>
<dbReference type="AlphaFoldDB" id="A0ABD1JX70"/>
<evidence type="ECO:0000256" key="8">
    <source>
        <dbReference type="ARBA" id="ARBA00023157"/>
    </source>
</evidence>
<keyword evidence="13" id="KW-0812">Transmembrane</keyword>
<keyword evidence="7 13" id="KW-0472">Membrane</keyword>
<dbReference type="PANTHER" id="PTHR44170">
    <property type="entry name" value="PROTEIN SIDEKICK"/>
    <property type="match status" value="1"/>
</dbReference>
<comment type="subunit">
    <text evidence="12">Interacts with PTPRG.</text>
</comment>
<evidence type="ECO:0000256" key="3">
    <source>
        <dbReference type="ARBA" id="ARBA00022475"/>
    </source>
</evidence>
<evidence type="ECO:0000313" key="16">
    <source>
        <dbReference type="Proteomes" id="UP001591681"/>
    </source>
</evidence>
<evidence type="ECO:0000256" key="11">
    <source>
        <dbReference type="ARBA" id="ARBA00023319"/>
    </source>
</evidence>
<dbReference type="SMART" id="SM00408">
    <property type="entry name" value="IGc2"/>
    <property type="match status" value="1"/>
</dbReference>
<dbReference type="SMART" id="SM00409">
    <property type="entry name" value="IG"/>
    <property type="match status" value="2"/>
</dbReference>
<sequence>MFAFRSWYNFIQAYGVFFFMYFLREASKSQNVFFFVWAGLTFSWIFNKYPSVVKQDSRRFISQETGNLYIAKVDPSDVGNYTCVVTNTVTKTRVEGPSTPLVLRSDGVMGEYEPKIEVQFPELVPVAKGSTVKLECFALGNPVPSITWRRVDGVPFSRKVDMRKVSGVLEIPYFQQEDAGIYECTAENAKGRNAVKGKLSFYAPPQLIELPQDVQKAIDDSLVWECKATGKPKPSYRWMKNGENLESVEVQHSFFLSFSLFFCLSLFPCPPFSLTHTQTHTHKHRHTHTHKRMHTHTHRHIHIPLSFSCSDCLSLFHMHTHKRIHTQTFFSLSPSLCLLFPLSLSLPLSLSPPFSLSLALSLCSHLSDPQLC</sequence>
<evidence type="ECO:0000256" key="4">
    <source>
        <dbReference type="ARBA" id="ARBA00022729"/>
    </source>
</evidence>
<keyword evidence="5" id="KW-0677">Repeat</keyword>
<keyword evidence="10" id="KW-0449">Lipoprotein</keyword>
<feature type="domain" description="Ig-like" evidence="14">
    <location>
        <begin position="114"/>
        <end position="200"/>
    </location>
</feature>
<dbReference type="InterPro" id="IPR007110">
    <property type="entry name" value="Ig-like_dom"/>
</dbReference>
<keyword evidence="13" id="KW-1133">Transmembrane helix</keyword>
<evidence type="ECO:0000256" key="9">
    <source>
        <dbReference type="ARBA" id="ARBA00023180"/>
    </source>
</evidence>
<keyword evidence="4" id="KW-0732">Signal</keyword>
<dbReference type="FunFam" id="2.60.40.10:FF:000005">
    <property type="entry name" value="Neuronal cell adhesion molecule"/>
    <property type="match status" value="1"/>
</dbReference>
<dbReference type="InterPro" id="IPR003599">
    <property type="entry name" value="Ig_sub"/>
</dbReference>
<evidence type="ECO:0000259" key="14">
    <source>
        <dbReference type="PROSITE" id="PS50835"/>
    </source>
</evidence>
<evidence type="ECO:0000313" key="15">
    <source>
        <dbReference type="EMBL" id="KAL2091479.1"/>
    </source>
</evidence>
<dbReference type="EMBL" id="JBHFQA010000011">
    <property type="protein sequence ID" value="KAL2091479.1"/>
    <property type="molecule type" value="Genomic_DNA"/>
</dbReference>
<accession>A0ABD1JX70</accession>
<evidence type="ECO:0000256" key="1">
    <source>
        <dbReference type="ARBA" id="ARBA00004236"/>
    </source>
</evidence>
<comment type="similarity">
    <text evidence="2">Belongs to the immunoglobulin superfamily. Contactin family.</text>
</comment>
<dbReference type="GO" id="GO:0007155">
    <property type="term" value="P:cell adhesion"/>
    <property type="evidence" value="ECO:0007669"/>
    <property type="project" value="UniProtKB-KW"/>
</dbReference>
<keyword evidence="9" id="KW-0325">Glycoprotein</keyword>
<evidence type="ECO:0000256" key="12">
    <source>
        <dbReference type="ARBA" id="ARBA00038703"/>
    </source>
</evidence>
<dbReference type="Pfam" id="PF13927">
    <property type="entry name" value="Ig_3"/>
    <property type="match status" value="1"/>
</dbReference>
<name>A0ABD1JX70_9TELE</name>
<feature type="domain" description="Ig-like" evidence="14">
    <location>
        <begin position="41"/>
        <end position="95"/>
    </location>
</feature>
<dbReference type="InterPro" id="IPR036179">
    <property type="entry name" value="Ig-like_dom_sf"/>
</dbReference>
<reference evidence="15 16" key="1">
    <citation type="submission" date="2024-09" db="EMBL/GenBank/DDBJ databases">
        <title>A chromosome-level genome assembly of Gray's grenadier anchovy, Coilia grayii.</title>
        <authorList>
            <person name="Fu Z."/>
        </authorList>
    </citation>
    <scope>NUCLEOTIDE SEQUENCE [LARGE SCALE GENOMIC DNA]</scope>
    <source>
        <strain evidence="15">G4</strain>
        <tissue evidence="15">Muscle</tissue>
    </source>
</reference>
<keyword evidence="6" id="KW-0130">Cell adhesion</keyword>
<comment type="caution">
    <text evidence="15">The sequence shown here is derived from an EMBL/GenBank/DDBJ whole genome shotgun (WGS) entry which is preliminary data.</text>
</comment>
<feature type="domain" description="Ig-like" evidence="14">
    <location>
        <begin position="205"/>
        <end position="263"/>
    </location>
</feature>
<dbReference type="GO" id="GO:0005886">
    <property type="term" value="C:plasma membrane"/>
    <property type="evidence" value="ECO:0007669"/>
    <property type="project" value="UniProtKB-SubCell"/>
</dbReference>
<feature type="transmembrane region" description="Helical" evidence="13">
    <location>
        <begin position="328"/>
        <end position="350"/>
    </location>
</feature>
<evidence type="ECO:0000256" key="5">
    <source>
        <dbReference type="ARBA" id="ARBA00022737"/>
    </source>
</evidence>
<gene>
    <name evidence="15" type="ORF">ACEWY4_013742</name>
</gene>